<evidence type="ECO:0000313" key="1">
    <source>
        <dbReference type="EMBL" id="SFD33294.1"/>
    </source>
</evidence>
<proteinExistence type="predicted"/>
<protein>
    <submittedName>
        <fullName evidence="1">Uncharacterized protein</fullName>
    </submittedName>
</protein>
<dbReference type="OrthoDB" id="1932814at2"/>
<dbReference type="Proteomes" id="UP000199263">
    <property type="component" value="Unassembled WGS sequence"/>
</dbReference>
<name>A0A1I1RG20_9CLOT</name>
<keyword evidence="2" id="KW-1185">Reference proteome</keyword>
<gene>
    <name evidence="1" type="ORF">SAMN05421842_13321</name>
</gene>
<sequence>MEKKNISQINRQKKCIRKRKKKINMKKRFRLLLSLLAIIISSFFITKQLYISNKCTDLSYSVEHNFTTGLDSKNKLLRVQEMSLVYCDGETAVVEASGLSKSDPHKKTSIKGNFKKIKDSSWILQESYPVTASID</sequence>
<reference evidence="1 2" key="1">
    <citation type="submission" date="2016-10" db="EMBL/GenBank/DDBJ databases">
        <authorList>
            <person name="de Groot N.N."/>
        </authorList>
    </citation>
    <scope>NUCLEOTIDE SEQUENCE [LARGE SCALE GENOMIC DNA]</scope>
    <source>
        <strain evidence="1 2">DSM 12992</strain>
    </source>
</reference>
<accession>A0A1I1RG20</accession>
<dbReference type="EMBL" id="FOMG01000033">
    <property type="protein sequence ID" value="SFD33294.1"/>
    <property type="molecule type" value="Genomic_DNA"/>
</dbReference>
<dbReference type="RefSeq" id="WP_090093986.1">
    <property type="nucleotide sequence ID" value="NZ_FOMG01000033.1"/>
</dbReference>
<evidence type="ECO:0000313" key="2">
    <source>
        <dbReference type="Proteomes" id="UP000199263"/>
    </source>
</evidence>
<dbReference type="STRING" id="119641.SAMN05421842_13321"/>
<organism evidence="1 2">
    <name type="scientific">Clostridium uliginosum</name>
    <dbReference type="NCBI Taxonomy" id="119641"/>
    <lineage>
        <taxon>Bacteria</taxon>
        <taxon>Bacillati</taxon>
        <taxon>Bacillota</taxon>
        <taxon>Clostridia</taxon>
        <taxon>Eubacteriales</taxon>
        <taxon>Clostridiaceae</taxon>
        <taxon>Clostridium</taxon>
    </lineage>
</organism>
<dbReference type="AlphaFoldDB" id="A0A1I1RG20"/>